<keyword evidence="6" id="KW-1185">Reference proteome</keyword>
<dbReference type="PROSITE" id="PS51257">
    <property type="entry name" value="PROKAR_LIPOPROTEIN"/>
    <property type="match status" value="1"/>
</dbReference>
<evidence type="ECO:0000256" key="2">
    <source>
        <dbReference type="SAM" id="SignalP"/>
    </source>
</evidence>
<dbReference type="Gene3D" id="3.50.90.10">
    <property type="entry name" value="YerB-like"/>
    <property type="match status" value="1"/>
</dbReference>
<name>A0ABW2H9Y0_9MICO</name>
<evidence type="ECO:0000259" key="4">
    <source>
        <dbReference type="Pfam" id="PF17479"/>
    </source>
</evidence>
<dbReference type="EMBL" id="JBHTBE010000001">
    <property type="protein sequence ID" value="MFC7268138.1"/>
    <property type="molecule type" value="Genomic_DNA"/>
</dbReference>
<comment type="caution">
    <text evidence="5">The sequence shown here is derived from an EMBL/GenBank/DDBJ whole genome shotgun (WGS) entry which is preliminary data.</text>
</comment>
<dbReference type="InterPro" id="IPR006311">
    <property type="entry name" value="TAT_signal"/>
</dbReference>
<dbReference type="InterPro" id="IPR035328">
    <property type="entry name" value="DUF3048_C"/>
</dbReference>
<dbReference type="InterPro" id="IPR023158">
    <property type="entry name" value="YerB-like_sf"/>
</dbReference>
<feature type="compositionally biased region" description="Pro residues" evidence="1">
    <location>
        <begin position="37"/>
        <end position="55"/>
    </location>
</feature>
<evidence type="ECO:0000313" key="5">
    <source>
        <dbReference type="EMBL" id="MFC7268138.1"/>
    </source>
</evidence>
<feature type="chain" id="PRO_5045693157" evidence="2">
    <location>
        <begin position="34"/>
        <end position="354"/>
    </location>
</feature>
<feature type="signal peptide" evidence="2">
    <location>
        <begin position="1"/>
        <end position="33"/>
    </location>
</feature>
<dbReference type="InterPro" id="IPR021416">
    <property type="entry name" value="DUF3048_N"/>
</dbReference>
<evidence type="ECO:0000259" key="3">
    <source>
        <dbReference type="Pfam" id="PF11258"/>
    </source>
</evidence>
<gene>
    <name evidence="5" type="ORF">ACFQRL_04090</name>
</gene>
<evidence type="ECO:0000313" key="6">
    <source>
        <dbReference type="Proteomes" id="UP001596507"/>
    </source>
</evidence>
<feature type="region of interest" description="Disordered" evidence="1">
    <location>
        <begin position="33"/>
        <end position="64"/>
    </location>
</feature>
<feature type="domain" description="DUF3048" evidence="3">
    <location>
        <begin position="76"/>
        <end position="200"/>
    </location>
</feature>
<proteinExistence type="predicted"/>
<evidence type="ECO:0000256" key="1">
    <source>
        <dbReference type="SAM" id="MobiDB-lite"/>
    </source>
</evidence>
<reference evidence="6" key="1">
    <citation type="journal article" date="2019" name="Int. J. Syst. Evol. Microbiol.">
        <title>The Global Catalogue of Microorganisms (GCM) 10K type strain sequencing project: providing services to taxonomists for standard genome sequencing and annotation.</title>
        <authorList>
            <consortium name="The Broad Institute Genomics Platform"/>
            <consortium name="The Broad Institute Genome Sequencing Center for Infectious Disease"/>
            <person name="Wu L."/>
            <person name="Ma J."/>
        </authorList>
    </citation>
    <scope>NUCLEOTIDE SEQUENCE [LARGE SCALE GENOMIC DNA]</scope>
    <source>
        <strain evidence="6">CGMCC 1.15772</strain>
    </source>
</reference>
<protein>
    <submittedName>
        <fullName evidence="5">DUF3048 domain-containing protein</fullName>
    </submittedName>
</protein>
<dbReference type="Pfam" id="PF17479">
    <property type="entry name" value="DUF3048_C"/>
    <property type="match status" value="1"/>
</dbReference>
<keyword evidence="2" id="KW-0732">Signal</keyword>
<dbReference type="Pfam" id="PF11258">
    <property type="entry name" value="DUF3048"/>
    <property type="match status" value="1"/>
</dbReference>
<dbReference type="RefSeq" id="WP_262873054.1">
    <property type="nucleotide sequence ID" value="NZ_BAABKW010000005.1"/>
</dbReference>
<organism evidence="5 6">
    <name type="scientific">Microbacterium fluvii</name>
    <dbReference type="NCBI Taxonomy" id="415215"/>
    <lineage>
        <taxon>Bacteria</taxon>
        <taxon>Bacillati</taxon>
        <taxon>Actinomycetota</taxon>
        <taxon>Actinomycetes</taxon>
        <taxon>Micrococcales</taxon>
        <taxon>Microbacteriaceae</taxon>
        <taxon>Microbacterium</taxon>
    </lineage>
</organism>
<sequence length="354" mass="37388">MTPRSIDRRSMLAGLTVGAAAVLAGCAPTARIAATPTPTPTPTATPSATPTPTPTPSVATGAAPLRGTQKPLTALAHPSIAVKIDNHWDARPQWGLEHTDLVFEELVEGGLTRYVAVWHSDIPDAVGPVRSIRPMDPDIISPLGGIVAYSGGRAAFVAMMQNTPVLNRIHGISDEGLMVRSTAKYAPHNVVLNASEMVASHDDLEQPQPQLAYALRASTASAAAYGTPADGVDLVFSYASSRGWRWSEKSAAYLRTQDGVKDLDGNGERLRATNVVVLEVVIDWSYGDVPRTVLIDSGNAWVCTGGKVLQGTWSKKSKTAPIRLRNASGVDIHLAPGNTWIELVPTSGSVKVVG</sequence>
<accession>A0ABW2H9Y0</accession>
<feature type="domain" description="DUF3048" evidence="4">
    <location>
        <begin position="233"/>
        <end position="341"/>
    </location>
</feature>
<dbReference type="Proteomes" id="UP001596507">
    <property type="component" value="Unassembled WGS sequence"/>
</dbReference>
<dbReference type="PROSITE" id="PS51318">
    <property type="entry name" value="TAT"/>
    <property type="match status" value="1"/>
</dbReference>
<dbReference type="SUPFAM" id="SSF159774">
    <property type="entry name" value="YerB-like"/>
    <property type="match status" value="1"/>
</dbReference>